<organism evidence="16 17">
    <name type="scientific">Cynoglossus semilaevis</name>
    <name type="common">Tongue sole</name>
    <dbReference type="NCBI Taxonomy" id="244447"/>
    <lineage>
        <taxon>Eukaryota</taxon>
        <taxon>Metazoa</taxon>
        <taxon>Chordata</taxon>
        <taxon>Craniata</taxon>
        <taxon>Vertebrata</taxon>
        <taxon>Euteleostomi</taxon>
        <taxon>Actinopterygii</taxon>
        <taxon>Neopterygii</taxon>
        <taxon>Teleostei</taxon>
        <taxon>Neoteleostei</taxon>
        <taxon>Acanthomorphata</taxon>
        <taxon>Carangaria</taxon>
        <taxon>Pleuronectiformes</taxon>
        <taxon>Pleuronectoidei</taxon>
        <taxon>Cynoglossidae</taxon>
        <taxon>Cynoglossinae</taxon>
        <taxon>Cynoglossus</taxon>
    </lineage>
</organism>
<dbReference type="GO" id="GO:0032981">
    <property type="term" value="P:mitochondrial respiratory chain complex I assembly"/>
    <property type="evidence" value="ECO:0007669"/>
    <property type="project" value="TreeGrafter"/>
</dbReference>
<keyword evidence="13" id="KW-1015">Disulfide bond</keyword>
<dbReference type="CTD" id="4725"/>
<dbReference type="AlphaFoldDB" id="A0A3P8VFK2"/>
<evidence type="ECO:0000256" key="7">
    <source>
        <dbReference type="ARBA" id="ARBA00022448"/>
    </source>
</evidence>
<evidence type="ECO:0000256" key="2">
    <source>
        <dbReference type="ARBA" id="ARBA00004569"/>
    </source>
</evidence>
<keyword evidence="8" id="KW-0679">Respiratory chain</keyword>
<dbReference type="CDD" id="cd24141">
    <property type="entry name" value="NDUFS5-like"/>
    <property type="match status" value="1"/>
</dbReference>
<comment type="subcellular location">
    <subcellularLocation>
        <location evidence="3">Mitochondrion inner membrane</location>
        <topology evidence="3">Peripheral membrane protein</topology>
    </subcellularLocation>
    <subcellularLocation>
        <location evidence="2">Mitochondrion intermembrane space</location>
    </subcellularLocation>
</comment>
<dbReference type="GO" id="GO:0005758">
    <property type="term" value="C:mitochondrial intermembrane space"/>
    <property type="evidence" value="ECO:0007669"/>
    <property type="project" value="UniProtKB-SubCell"/>
</dbReference>
<accession>A0A3P8VFK2</accession>
<name>A0A3P8VFK2_CYNSE</name>
<dbReference type="OrthoDB" id="9992197at2759"/>
<evidence type="ECO:0000256" key="1">
    <source>
        <dbReference type="ARBA" id="ARBA00003195"/>
    </source>
</evidence>
<comment type="function">
    <text evidence="1">Accessory subunit of the mitochondrial membrane respiratory chain NADH dehydrogenase (Complex I), that is believed not to be involved in catalysis. Complex I functions in the transfer of electrons from NADH to the respiratory chain. The immediate electron acceptor for the enzyme is believed to be ubiquinone.</text>
</comment>
<keyword evidence="10" id="KW-0249">Electron transport</keyword>
<dbReference type="KEGG" id="csem:103393885"/>
<reference evidence="16" key="2">
    <citation type="submission" date="2025-08" db="UniProtKB">
        <authorList>
            <consortium name="Ensembl"/>
        </authorList>
    </citation>
    <scope>IDENTIFICATION</scope>
</reference>
<dbReference type="GeneTree" id="ENSGT00390000002919"/>
<reference evidence="16" key="3">
    <citation type="submission" date="2025-09" db="UniProtKB">
        <authorList>
            <consortium name="Ensembl"/>
        </authorList>
    </citation>
    <scope>IDENTIFICATION</scope>
</reference>
<dbReference type="Proteomes" id="UP000265120">
    <property type="component" value="Chromosome 18"/>
</dbReference>
<keyword evidence="11" id="KW-0496">Mitochondrion</keyword>
<evidence type="ECO:0000313" key="17">
    <source>
        <dbReference type="Proteomes" id="UP000265120"/>
    </source>
</evidence>
<comment type="subunit">
    <text evidence="5">Mammalian complex I is composed of 45 different subunits. This is a component of the iron-sulfur (IP) fragment of the enzyme.</text>
</comment>
<evidence type="ECO:0000256" key="9">
    <source>
        <dbReference type="ARBA" id="ARBA00022792"/>
    </source>
</evidence>
<dbReference type="GeneID" id="103393885"/>
<evidence type="ECO:0000256" key="8">
    <source>
        <dbReference type="ARBA" id="ARBA00022660"/>
    </source>
</evidence>
<reference evidence="16 17" key="1">
    <citation type="journal article" date="2014" name="Nat. Genet.">
        <title>Whole-genome sequence of a flatfish provides insights into ZW sex chromosome evolution and adaptation to a benthic lifestyle.</title>
        <authorList>
            <person name="Chen S."/>
            <person name="Zhang G."/>
            <person name="Shao C."/>
            <person name="Huang Q."/>
            <person name="Liu G."/>
            <person name="Zhang P."/>
            <person name="Song W."/>
            <person name="An N."/>
            <person name="Chalopin D."/>
            <person name="Volff J.N."/>
            <person name="Hong Y."/>
            <person name="Li Q."/>
            <person name="Sha Z."/>
            <person name="Zhou H."/>
            <person name="Xie M."/>
            <person name="Yu Q."/>
            <person name="Liu Y."/>
            <person name="Xiang H."/>
            <person name="Wang N."/>
            <person name="Wu K."/>
            <person name="Yang C."/>
            <person name="Zhou Q."/>
            <person name="Liao X."/>
            <person name="Yang L."/>
            <person name="Hu Q."/>
            <person name="Zhang J."/>
            <person name="Meng L."/>
            <person name="Jin L."/>
            <person name="Tian Y."/>
            <person name="Lian J."/>
            <person name="Yang J."/>
            <person name="Miao G."/>
            <person name="Liu S."/>
            <person name="Liang Z."/>
            <person name="Yan F."/>
            <person name="Li Y."/>
            <person name="Sun B."/>
            <person name="Zhang H."/>
            <person name="Zhang J."/>
            <person name="Zhu Y."/>
            <person name="Du M."/>
            <person name="Zhao Y."/>
            <person name="Schartl M."/>
            <person name="Tang Q."/>
            <person name="Wang J."/>
        </authorList>
    </citation>
    <scope>NUCLEOTIDE SEQUENCE</scope>
</reference>
<evidence type="ECO:0000256" key="3">
    <source>
        <dbReference type="ARBA" id="ARBA00004637"/>
    </source>
</evidence>
<dbReference type="FunCoup" id="A0A3P8VFK2">
    <property type="interactions" value="1228"/>
</dbReference>
<dbReference type="RefSeq" id="XP_016896485.1">
    <property type="nucleotide sequence ID" value="XM_017040996.2"/>
</dbReference>
<evidence type="ECO:0000256" key="5">
    <source>
        <dbReference type="ARBA" id="ARBA00011261"/>
    </source>
</evidence>
<sequence>MPFMDLHKHFGLELDRPLSNQSTKQPYSVAPRCYAFEKEWIECSHGIGRTRARIEYEDFMECMHRRKTFTRLKTILAQREKLIQEGKYTPPTCHTGEKDVRP</sequence>
<dbReference type="STRING" id="244447.ENSCSEP00000012021"/>
<evidence type="ECO:0000256" key="6">
    <source>
        <dbReference type="ARBA" id="ARBA00013482"/>
    </source>
</evidence>
<dbReference type="InParanoid" id="A0A3P8VFK2"/>
<dbReference type="OMA" id="RQQRDKM"/>
<evidence type="ECO:0000256" key="11">
    <source>
        <dbReference type="ARBA" id="ARBA00023128"/>
    </source>
</evidence>
<evidence type="ECO:0000256" key="15">
    <source>
        <dbReference type="ARBA" id="ARBA00032739"/>
    </source>
</evidence>
<evidence type="ECO:0000256" key="13">
    <source>
        <dbReference type="ARBA" id="ARBA00023157"/>
    </source>
</evidence>
<dbReference type="RefSeq" id="XP_024920875.1">
    <property type="nucleotide sequence ID" value="XM_025065107.1"/>
</dbReference>
<dbReference type="Ensembl" id="ENSCSET00000012165.1">
    <property type="protein sequence ID" value="ENSCSEP00000012021.1"/>
    <property type="gene ID" value="ENSCSEG00000007757.1"/>
</dbReference>
<evidence type="ECO:0000256" key="4">
    <source>
        <dbReference type="ARBA" id="ARBA00007372"/>
    </source>
</evidence>
<evidence type="ECO:0000256" key="10">
    <source>
        <dbReference type="ARBA" id="ARBA00022982"/>
    </source>
</evidence>
<dbReference type="Pfam" id="PF10200">
    <property type="entry name" value="Ndufs5"/>
    <property type="match status" value="1"/>
</dbReference>
<keyword evidence="9" id="KW-0999">Mitochondrion inner membrane</keyword>
<evidence type="ECO:0000313" key="16">
    <source>
        <dbReference type="Ensembl" id="ENSCSEP00000012021.1"/>
    </source>
</evidence>
<dbReference type="PANTHER" id="PTHR15224:SF1">
    <property type="entry name" value="NADH DEHYDROGENASE [UBIQUINONE] IRON-SULFUR PROTEIN 5"/>
    <property type="match status" value="1"/>
</dbReference>
<comment type="similarity">
    <text evidence="4">Belongs to the complex I NDUFS5 subunit family.</text>
</comment>
<keyword evidence="17" id="KW-1185">Reference proteome</keyword>
<dbReference type="PANTHER" id="PTHR15224">
    <property type="entry name" value="NADH DEHYDROGENASE [UBIQUINONE] IRON-SULFUR PROTEIN 5"/>
    <property type="match status" value="1"/>
</dbReference>
<keyword evidence="7" id="KW-0813">Transport</keyword>
<dbReference type="RefSeq" id="XP_008329225.1">
    <property type="nucleotide sequence ID" value="XM_008331003.3"/>
</dbReference>
<evidence type="ECO:0000256" key="14">
    <source>
        <dbReference type="ARBA" id="ARBA00031222"/>
    </source>
</evidence>
<dbReference type="InterPro" id="IPR019342">
    <property type="entry name" value="NADH_UbQ_OxRdtase_FeS-su5"/>
</dbReference>
<dbReference type="RefSeq" id="XP_008329224.1">
    <property type="nucleotide sequence ID" value="XM_008331002.3"/>
</dbReference>
<evidence type="ECO:0000256" key="12">
    <source>
        <dbReference type="ARBA" id="ARBA00023136"/>
    </source>
</evidence>
<dbReference type="GO" id="GO:0005743">
    <property type="term" value="C:mitochondrial inner membrane"/>
    <property type="evidence" value="ECO:0007669"/>
    <property type="project" value="UniProtKB-SubCell"/>
</dbReference>
<proteinExistence type="inferred from homology"/>
<keyword evidence="12" id="KW-0472">Membrane</keyword>
<protein>
    <recommendedName>
        <fullName evidence="6">NADH dehydrogenase [ubiquinone] iron-sulfur protein 5</fullName>
    </recommendedName>
    <alternativeName>
        <fullName evidence="14">Complex I-15 kDa</fullName>
    </alternativeName>
    <alternativeName>
        <fullName evidence="15">NADH-ubiquinone oxidoreductase 15 kDa subunit</fullName>
    </alternativeName>
</protein>